<feature type="compositionally biased region" description="Polar residues" evidence="2">
    <location>
        <begin position="1"/>
        <end position="10"/>
    </location>
</feature>
<dbReference type="AlphaFoldDB" id="A0A0F9CAN1"/>
<evidence type="ECO:0000256" key="2">
    <source>
        <dbReference type="SAM" id="MobiDB-lite"/>
    </source>
</evidence>
<sequence length="104" mass="11130">MGSPPSLTSRQRAELRSRARKLRPGASVGKGGLTDSALVHLRDQLARAELLKVRLAGPSAADRRALAHRMANALDAEVVDLIGRMVVLYRPGGRPRAGGQGRQD</sequence>
<dbReference type="Gene3D" id="3.30.110.60">
    <property type="entry name" value="YhbY-like"/>
    <property type="match status" value="1"/>
</dbReference>
<dbReference type="GO" id="GO:0003723">
    <property type="term" value="F:RNA binding"/>
    <property type="evidence" value="ECO:0007669"/>
    <property type="project" value="UniProtKB-KW"/>
</dbReference>
<keyword evidence="1" id="KW-0694">RNA-binding</keyword>
<proteinExistence type="predicted"/>
<feature type="region of interest" description="Disordered" evidence="2">
    <location>
        <begin position="1"/>
        <end position="33"/>
    </location>
</feature>
<dbReference type="SUPFAM" id="SSF75471">
    <property type="entry name" value="YhbY-like"/>
    <property type="match status" value="1"/>
</dbReference>
<protein>
    <recommendedName>
        <fullName evidence="3">CRM domain-containing protein</fullName>
    </recommendedName>
</protein>
<organism evidence="4">
    <name type="scientific">marine sediment metagenome</name>
    <dbReference type="NCBI Taxonomy" id="412755"/>
    <lineage>
        <taxon>unclassified sequences</taxon>
        <taxon>metagenomes</taxon>
        <taxon>ecological metagenomes</taxon>
    </lineage>
</organism>
<name>A0A0F9CAN1_9ZZZZ</name>
<dbReference type="EMBL" id="LAZR01034028">
    <property type="protein sequence ID" value="KKL46448.1"/>
    <property type="molecule type" value="Genomic_DNA"/>
</dbReference>
<dbReference type="InterPro" id="IPR051925">
    <property type="entry name" value="RNA-binding_domain"/>
</dbReference>
<dbReference type="PROSITE" id="PS51295">
    <property type="entry name" value="CRM"/>
    <property type="match status" value="1"/>
</dbReference>
<dbReference type="InterPro" id="IPR035920">
    <property type="entry name" value="YhbY-like_sf"/>
</dbReference>
<comment type="caution">
    <text evidence="4">The sequence shown here is derived from an EMBL/GenBank/DDBJ whole genome shotgun (WGS) entry which is preliminary data.</text>
</comment>
<evidence type="ECO:0000259" key="3">
    <source>
        <dbReference type="PROSITE" id="PS51295"/>
    </source>
</evidence>
<reference evidence="4" key="1">
    <citation type="journal article" date="2015" name="Nature">
        <title>Complex archaea that bridge the gap between prokaryotes and eukaryotes.</title>
        <authorList>
            <person name="Spang A."/>
            <person name="Saw J.H."/>
            <person name="Jorgensen S.L."/>
            <person name="Zaremba-Niedzwiedzka K."/>
            <person name="Martijn J."/>
            <person name="Lind A.E."/>
            <person name="van Eijk R."/>
            <person name="Schleper C."/>
            <person name="Guy L."/>
            <person name="Ettema T.J."/>
        </authorList>
    </citation>
    <scope>NUCLEOTIDE SEQUENCE</scope>
</reference>
<dbReference type="SMART" id="SM01103">
    <property type="entry name" value="CRS1_YhbY"/>
    <property type="match status" value="1"/>
</dbReference>
<feature type="domain" description="CRM" evidence="3">
    <location>
        <begin position="5"/>
        <end position="101"/>
    </location>
</feature>
<dbReference type="PANTHER" id="PTHR40065:SF3">
    <property type="entry name" value="RNA-BINDING PROTEIN YHBY"/>
    <property type="match status" value="1"/>
</dbReference>
<accession>A0A0F9CAN1</accession>
<gene>
    <name evidence="4" type="ORF">LCGC14_2345470</name>
</gene>
<dbReference type="PANTHER" id="PTHR40065">
    <property type="entry name" value="RNA-BINDING PROTEIN YHBY"/>
    <property type="match status" value="1"/>
</dbReference>
<evidence type="ECO:0000313" key="4">
    <source>
        <dbReference type="EMBL" id="KKL46448.1"/>
    </source>
</evidence>
<dbReference type="Pfam" id="PF01985">
    <property type="entry name" value="CRS1_YhbY"/>
    <property type="match status" value="1"/>
</dbReference>
<evidence type="ECO:0000256" key="1">
    <source>
        <dbReference type="ARBA" id="ARBA00022884"/>
    </source>
</evidence>
<dbReference type="InterPro" id="IPR001890">
    <property type="entry name" value="RNA-binding_CRM"/>
</dbReference>